<keyword evidence="2" id="KW-1185">Reference proteome</keyword>
<sequence length="123" mass="13900">MSPSCSDLAIRISGLDVERVVSTSRPQKGSRRYSSLKKSVFYFQVFESWCSGPVQPTSPSSSDLAIRISGLDVERVVSTSRPQKGSRRYSNLKESSFLFAEELARTLKTTHWQGWRTRKFSTS</sequence>
<dbReference type="EMBL" id="QCYY01002694">
    <property type="protein sequence ID" value="ROT68303.1"/>
    <property type="molecule type" value="Genomic_DNA"/>
</dbReference>
<gene>
    <name evidence="1" type="ORF">C7M84_013559</name>
</gene>
<accession>A0A423SVZ8</accession>
<reference evidence="1 2" key="1">
    <citation type="submission" date="2018-04" db="EMBL/GenBank/DDBJ databases">
        <authorList>
            <person name="Zhang X."/>
            <person name="Yuan J."/>
            <person name="Li F."/>
            <person name="Xiang J."/>
        </authorList>
    </citation>
    <scope>NUCLEOTIDE SEQUENCE [LARGE SCALE GENOMIC DNA]</scope>
    <source>
        <tissue evidence="1">Muscle</tissue>
    </source>
</reference>
<dbReference type="AlphaFoldDB" id="A0A423SVZ8"/>
<evidence type="ECO:0000313" key="1">
    <source>
        <dbReference type="EMBL" id="ROT68303.1"/>
    </source>
</evidence>
<evidence type="ECO:0000313" key="2">
    <source>
        <dbReference type="Proteomes" id="UP000283509"/>
    </source>
</evidence>
<name>A0A423SVZ8_PENVA</name>
<protein>
    <submittedName>
        <fullName evidence="1">Uncharacterized protein</fullName>
    </submittedName>
</protein>
<dbReference type="Proteomes" id="UP000283509">
    <property type="component" value="Unassembled WGS sequence"/>
</dbReference>
<comment type="caution">
    <text evidence="1">The sequence shown here is derived from an EMBL/GenBank/DDBJ whole genome shotgun (WGS) entry which is preliminary data.</text>
</comment>
<reference evidence="1 2" key="2">
    <citation type="submission" date="2019-01" db="EMBL/GenBank/DDBJ databases">
        <title>The decoding of complex shrimp genome reveals the adaptation for benthos swimmer, frequently molting mechanism and breeding impact on genome.</title>
        <authorList>
            <person name="Sun Y."/>
            <person name="Gao Y."/>
            <person name="Yu Y."/>
        </authorList>
    </citation>
    <scope>NUCLEOTIDE SEQUENCE [LARGE SCALE GENOMIC DNA]</scope>
    <source>
        <tissue evidence="1">Muscle</tissue>
    </source>
</reference>
<proteinExistence type="predicted"/>
<organism evidence="1 2">
    <name type="scientific">Penaeus vannamei</name>
    <name type="common">Whiteleg shrimp</name>
    <name type="synonym">Litopenaeus vannamei</name>
    <dbReference type="NCBI Taxonomy" id="6689"/>
    <lineage>
        <taxon>Eukaryota</taxon>
        <taxon>Metazoa</taxon>
        <taxon>Ecdysozoa</taxon>
        <taxon>Arthropoda</taxon>
        <taxon>Crustacea</taxon>
        <taxon>Multicrustacea</taxon>
        <taxon>Malacostraca</taxon>
        <taxon>Eumalacostraca</taxon>
        <taxon>Eucarida</taxon>
        <taxon>Decapoda</taxon>
        <taxon>Dendrobranchiata</taxon>
        <taxon>Penaeoidea</taxon>
        <taxon>Penaeidae</taxon>
        <taxon>Penaeus</taxon>
    </lineage>
</organism>